<dbReference type="PANTHER" id="PTHR11910">
    <property type="entry name" value="ATP SYNTHASE DELTA CHAIN"/>
    <property type="match status" value="1"/>
</dbReference>
<dbReference type="InterPro" id="IPR000711">
    <property type="entry name" value="ATPase_OSCP/dsu"/>
</dbReference>
<evidence type="ECO:0000313" key="9">
    <source>
        <dbReference type="Proteomes" id="UP000542342"/>
    </source>
</evidence>
<evidence type="ECO:0000256" key="7">
    <source>
        <dbReference type="HAMAP-Rule" id="MF_01416"/>
    </source>
</evidence>
<dbReference type="SUPFAM" id="SSF47928">
    <property type="entry name" value="N-terminal domain of the delta subunit of the F1F0-ATP synthase"/>
    <property type="match status" value="1"/>
</dbReference>
<keyword evidence="3 7" id="KW-0375">Hydrogen ion transport</keyword>
<evidence type="ECO:0000256" key="2">
    <source>
        <dbReference type="ARBA" id="ARBA00022448"/>
    </source>
</evidence>
<dbReference type="EMBL" id="JACEFB010000002">
    <property type="protein sequence ID" value="MBA2225292.1"/>
    <property type="molecule type" value="Genomic_DNA"/>
</dbReference>
<comment type="subcellular location">
    <subcellularLocation>
        <location evidence="7">Cell membrane</location>
        <topology evidence="7">Peripheral membrane protein</topology>
    </subcellularLocation>
    <subcellularLocation>
        <location evidence="1">Membrane</location>
    </subcellularLocation>
</comment>
<comment type="similarity">
    <text evidence="7">Belongs to the ATPase delta chain family.</text>
</comment>
<organism evidence="8 9">
    <name type="scientific">Thermogemmata fonticola</name>
    <dbReference type="NCBI Taxonomy" id="2755323"/>
    <lineage>
        <taxon>Bacteria</taxon>
        <taxon>Pseudomonadati</taxon>
        <taxon>Planctomycetota</taxon>
        <taxon>Planctomycetia</taxon>
        <taxon>Gemmatales</taxon>
        <taxon>Gemmataceae</taxon>
        <taxon>Thermogemmata</taxon>
    </lineage>
</organism>
<evidence type="ECO:0000256" key="5">
    <source>
        <dbReference type="ARBA" id="ARBA00023136"/>
    </source>
</evidence>
<evidence type="ECO:0000256" key="3">
    <source>
        <dbReference type="ARBA" id="ARBA00022781"/>
    </source>
</evidence>
<keyword evidence="2 7" id="KW-0813">Transport</keyword>
<keyword evidence="7" id="KW-1003">Cell membrane</keyword>
<dbReference type="HAMAP" id="MF_01416">
    <property type="entry name" value="ATP_synth_delta_bact"/>
    <property type="match status" value="1"/>
</dbReference>
<dbReference type="GO" id="GO:0045259">
    <property type="term" value="C:proton-transporting ATP synthase complex"/>
    <property type="evidence" value="ECO:0007669"/>
    <property type="project" value="UniProtKB-KW"/>
</dbReference>
<name>A0A7V9AB10_9BACT</name>
<evidence type="ECO:0000313" key="8">
    <source>
        <dbReference type="EMBL" id="MBA2225292.1"/>
    </source>
</evidence>
<keyword evidence="7" id="KW-0139">CF(1)</keyword>
<dbReference type="Proteomes" id="UP000542342">
    <property type="component" value="Unassembled WGS sequence"/>
</dbReference>
<keyword evidence="6 7" id="KW-0066">ATP synthesis</keyword>
<dbReference type="Pfam" id="PF00213">
    <property type="entry name" value="OSCP"/>
    <property type="match status" value="1"/>
</dbReference>
<comment type="caution">
    <text evidence="8">The sequence shown here is derived from an EMBL/GenBank/DDBJ whole genome shotgun (WGS) entry which is preliminary data.</text>
</comment>
<dbReference type="InterPro" id="IPR026015">
    <property type="entry name" value="ATP_synth_OSCP/delta_N_sf"/>
</dbReference>
<dbReference type="PRINTS" id="PR00125">
    <property type="entry name" value="ATPASEDELTA"/>
</dbReference>
<protein>
    <recommendedName>
        <fullName evidence="7">ATP synthase subunit delta</fullName>
    </recommendedName>
    <alternativeName>
        <fullName evidence="7">ATP synthase F(1) sector subunit delta</fullName>
    </alternativeName>
    <alternativeName>
        <fullName evidence="7">F-type ATPase subunit delta</fullName>
        <shortName evidence="7">F-ATPase subunit delta</shortName>
    </alternativeName>
</protein>
<keyword evidence="4 7" id="KW-0406">Ion transport</keyword>
<dbReference type="Gene3D" id="1.10.520.20">
    <property type="entry name" value="N-terminal domain of the delta subunit of the F1F0-ATP synthase"/>
    <property type="match status" value="1"/>
</dbReference>
<dbReference type="GO" id="GO:0005886">
    <property type="term" value="C:plasma membrane"/>
    <property type="evidence" value="ECO:0007669"/>
    <property type="project" value="UniProtKB-SubCell"/>
</dbReference>
<evidence type="ECO:0000256" key="6">
    <source>
        <dbReference type="ARBA" id="ARBA00023310"/>
    </source>
</evidence>
<dbReference type="NCBIfam" id="TIGR01145">
    <property type="entry name" value="ATP_synt_delta"/>
    <property type="match status" value="1"/>
</dbReference>
<sequence>MTPADGVQVLFPPDVPAEQQERLQRYYLSSLRGVEGGPWGRLPRIYAEALLAAADAQQVAAAVADDLDTLVQDVFAQVEGLEAFWASPAVSRRRKEELILQLFEGKAEPLFVDFLRLLNRKDRLSLLRPAALAYRTLLEDRAGRRRVIVDSAAPLDQTSAQALAGAIQRWTGGTPVLIVRIRPELIGGVIVRVGDRVFDTSLRTRLQTLRHQLLTRGSHEIQNRRDRFCSA</sequence>
<accession>A0A7V9AB10</accession>
<dbReference type="AlphaFoldDB" id="A0A7V9AB10"/>
<reference evidence="8 9" key="1">
    <citation type="submission" date="2020-07" db="EMBL/GenBank/DDBJ databases">
        <title>Thermogemmata thermophila gen. nov., sp. nov., a novel moderate thermophilic planctomycete from a Kamchatka hot spring.</title>
        <authorList>
            <person name="Elcheninov A.G."/>
            <person name="Podosokorskaya O.A."/>
            <person name="Kovaleva O.L."/>
            <person name="Novikov A."/>
            <person name="Bonch-Osmolovskaya E.A."/>
            <person name="Toshchakov S.V."/>
            <person name="Kublanov I.V."/>
        </authorList>
    </citation>
    <scope>NUCLEOTIDE SEQUENCE [LARGE SCALE GENOMIC DNA]</scope>
    <source>
        <strain evidence="8 9">2918</strain>
    </source>
</reference>
<evidence type="ECO:0000256" key="4">
    <source>
        <dbReference type="ARBA" id="ARBA00023065"/>
    </source>
</evidence>
<dbReference type="GO" id="GO:0046933">
    <property type="term" value="F:proton-transporting ATP synthase activity, rotational mechanism"/>
    <property type="evidence" value="ECO:0007669"/>
    <property type="project" value="UniProtKB-UniRule"/>
</dbReference>
<evidence type="ECO:0000256" key="1">
    <source>
        <dbReference type="ARBA" id="ARBA00004370"/>
    </source>
</evidence>
<keyword evidence="5 7" id="KW-0472">Membrane</keyword>
<keyword evidence="9" id="KW-1185">Reference proteome</keyword>
<comment type="function">
    <text evidence="7">This protein is part of the stalk that links CF(0) to CF(1). It either transmits conformational changes from CF(0) to CF(1) or is implicated in proton conduction.</text>
</comment>
<proteinExistence type="inferred from homology"/>
<dbReference type="RefSeq" id="WP_194536727.1">
    <property type="nucleotide sequence ID" value="NZ_JACEFB010000002.1"/>
</dbReference>
<gene>
    <name evidence="7 8" type="primary">atpH</name>
    <name evidence="8" type="ORF">H0921_03845</name>
</gene>
<comment type="function">
    <text evidence="7">F(1)F(0) ATP synthase produces ATP from ADP in the presence of a proton or sodium gradient. F-type ATPases consist of two structural domains, F(1) containing the extramembraneous catalytic core and F(0) containing the membrane proton channel, linked together by a central stalk and a peripheral stalk. During catalysis, ATP synthesis in the catalytic domain of F(1) is coupled via a rotary mechanism of the central stalk subunits to proton translocation.</text>
</comment>